<keyword evidence="3" id="KW-1185">Reference proteome</keyword>
<reference evidence="1 3" key="3">
    <citation type="submission" date="2016-01" db="EMBL/GenBank/DDBJ databases">
        <title>Madurella mycetomatis genome sequencing.</title>
        <authorList>
            <person name="Van De Sande W."/>
        </authorList>
    </citation>
    <scope>NUCLEOTIDE SEQUENCE [LARGE SCALE GENOMIC DNA]</scope>
    <source>
        <strain evidence="1">Mm55</strain>
        <strain evidence="3">mm55</strain>
    </source>
</reference>
<evidence type="ECO:0000313" key="2">
    <source>
        <dbReference type="EMBL" id="KXX80907.1"/>
    </source>
</evidence>
<name>A0A175VZL4_9PEZI</name>
<sequence>MSVQSTARFRLASGSQYLGLRKRVTSLAMLKASDPDGKYPKIQEMIRNYKEPEWLMYNREAIDDLRKRELDDYTYRKRLEYAKPKQNLVSDQFQYLFMEGTGPIWAHSGHVSLVDKTDLIDWEVTIHSTPSAAWKLKYDTPYELRNMGSDDAVLLATPSIAGFYHKVLLGCGERGYLNSYKDWNVEGITPPPRFSSHFRFQKLSDHKSNFLKDGDSVYMDITTRDEKNNEKERPRSDVSQILVHSIGGEEWTKDLKLKRLTLTYQELPGK</sequence>
<dbReference type="OrthoDB" id="5342286at2759"/>
<dbReference type="AlphaFoldDB" id="A0A175VZL4"/>
<dbReference type="VEuPathDB" id="FungiDB:MMYC01_203529"/>
<comment type="caution">
    <text evidence="1">The sequence shown here is derived from an EMBL/GenBank/DDBJ whole genome shotgun (WGS) entry which is preliminary data.</text>
</comment>
<reference evidence="3" key="1">
    <citation type="submission" date="2015-06" db="EMBL/GenBank/DDBJ databases">
        <authorList>
            <person name="van de Sande W.W.J."/>
        </authorList>
    </citation>
    <scope>NUCLEOTIDE SEQUENCE [LARGE SCALE GENOMIC DNA]</scope>
    <source>
        <strain evidence="3">mm55</strain>
    </source>
</reference>
<proteinExistence type="predicted"/>
<accession>A0A175VZL4</accession>
<gene>
    <name evidence="2" type="ORF">MMYC01_203529</name>
    <name evidence="1" type="ORF">MMYC01_209120</name>
</gene>
<evidence type="ECO:0000313" key="3">
    <source>
        <dbReference type="Proteomes" id="UP000078237"/>
    </source>
</evidence>
<dbReference type="EMBL" id="LCTW02000193">
    <property type="protein sequence ID" value="KXX76782.1"/>
    <property type="molecule type" value="Genomic_DNA"/>
</dbReference>
<dbReference type="Proteomes" id="UP000078237">
    <property type="component" value="Unassembled WGS sequence"/>
</dbReference>
<organism evidence="1 3">
    <name type="scientific">Madurella mycetomatis</name>
    <dbReference type="NCBI Taxonomy" id="100816"/>
    <lineage>
        <taxon>Eukaryota</taxon>
        <taxon>Fungi</taxon>
        <taxon>Dikarya</taxon>
        <taxon>Ascomycota</taxon>
        <taxon>Pezizomycotina</taxon>
        <taxon>Sordariomycetes</taxon>
        <taxon>Sordariomycetidae</taxon>
        <taxon>Sordariales</taxon>
        <taxon>Sordariales incertae sedis</taxon>
        <taxon>Madurella</taxon>
    </lineage>
</organism>
<evidence type="ECO:0000313" key="1">
    <source>
        <dbReference type="EMBL" id="KXX76782.1"/>
    </source>
</evidence>
<protein>
    <submittedName>
        <fullName evidence="1">Uncharacterized protein</fullName>
    </submittedName>
</protein>
<reference evidence="1" key="2">
    <citation type="submission" date="2015-06" db="EMBL/GenBank/DDBJ databases">
        <authorList>
            <person name="Hoefler B.C."/>
            <person name="Straight P.D."/>
        </authorList>
    </citation>
    <scope>NUCLEOTIDE SEQUENCE [LARGE SCALE GENOMIC DNA]</scope>
    <source>
        <strain evidence="1">Mm55</strain>
    </source>
</reference>
<dbReference type="EMBL" id="LCTW02000047">
    <property type="protein sequence ID" value="KXX80907.1"/>
    <property type="molecule type" value="Genomic_DNA"/>
</dbReference>
<dbReference type="VEuPathDB" id="FungiDB:MMYC01_209120"/>